<organism evidence="5 6">
    <name type="scientific">Finegoldia magna</name>
    <name type="common">Peptostreptococcus magnus</name>
    <dbReference type="NCBI Taxonomy" id="1260"/>
    <lineage>
        <taxon>Bacteria</taxon>
        <taxon>Bacillati</taxon>
        <taxon>Bacillota</taxon>
        <taxon>Tissierellia</taxon>
        <taxon>Tissierellales</taxon>
        <taxon>Peptoniphilaceae</taxon>
        <taxon>Finegoldia</taxon>
    </lineage>
</organism>
<keyword evidence="5" id="KW-0540">Nuclease</keyword>
<proteinExistence type="inferred from homology"/>
<dbReference type="CDD" id="cd17278">
    <property type="entry name" value="RMtype1_S_LdeBORF1052P-TRD2-CR2"/>
    <property type="match status" value="1"/>
</dbReference>
<feature type="domain" description="Type I restriction modification DNA specificity" evidence="4">
    <location>
        <begin position="214"/>
        <end position="362"/>
    </location>
</feature>
<dbReference type="Gene3D" id="3.90.220.20">
    <property type="entry name" value="DNA methylase specificity domains"/>
    <property type="match status" value="2"/>
</dbReference>
<dbReference type="GO" id="GO:0009307">
    <property type="term" value="P:DNA restriction-modification system"/>
    <property type="evidence" value="ECO:0007669"/>
    <property type="project" value="UniProtKB-KW"/>
</dbReference>
<keyword evidence="5" id="KW-0378">Hydrolase</keyword>
<dbReference type="GO" id="GO:0003677">
    <property type="term" value="F:DNA binding"/>
    <property type="evidence" value="ECO:0007669"/>
    <property type="project" value="UniProtKB-KW"/>
</dbReference>
<protein>
    <submittedName>
        <fullName evidence="5">Restriction endonuclease subunit S</fullName>
    </submittedName>
</protein>
<keyword evidence="2" id="KW-0680">Restriction system</keyword>
<feature type="domain" description="Type I restriction modification DNA specificity" evidence="4">
    <location>
        <begin position="5"/>
        <end position="186"/>
    </location>
</feature>
<dbReference type="REBASE" id="390179">
    <property type="entry name" value="S.Fma764ORF850P"/>
</dbReference>
<evidence type="ECO:0000256" key="1">
    <source>
        <dbReference type="ARBA" id="ARBA00010923"/>
    </source>
</evidence>
<dbReference type="Pfam" id="PF01420">
    <property type="entry name" value="Methylase_S"/>
    <property type="match status" value="2"/>
</dbReference>
<dbReference type="AlphaFoldDB" id="A0A7D4JI51"/>
<dbReference type="RefSeq" id="WP_002840701.1">
    <property type="nucleotide sequence ID" value="NZ_CABKMR010000001.1"/>
</dbReference>
<evidence type="ECO:0000256" key="3">
    <source>
        <dbReference type="ARBA" id="ARBA00023125"/>
    </source>
</evidence>
<dbReference type="OMA" id="FINIRCI"/>
<sequence length="410" mass="47374">MERREVKLGDIITYNKGYAFKSNEYTNTGKMVVRVTDFTLDSISDNDSVYLEPNDKYKKFIINTNDILIQTVGSWANNPNSIVGKVVRVPDKCNKAYLNQNIVRIIPNRDFNNTYLYYALKANQFSTYCVLRGQGAANQASITLDTIFKFKFRAHLLSEQKRIADILSSYDNLIENNNKRIKLLEQMAENLYKEWFVRFRFPGYEDVEFENGIPKGWEEVRLGEFINLASGYAFKSDWWTDQGVPVIKIKDIQNGKIDLTNLDYVSEDNAQKAKNFYVGKGDILIALTGATIGKVGIVTHDNVLVNQRVGKFFIKKPSIKNIGYIYSLFKQNWIQELIVMYSGSNAAQPNISPFDIEKFKIIYNKVYVDKFNVIVYPIYDSIIKLYEKNELLEKQRDLLLPRLMSGKLEV</sequence>
<gene>
    <name evidence="5" type="ORF">FOC70_00855</name>
</gene>
<dbReference type="InterPro" id="IPR000055">
    <property type="entry name" value="Restrct_endonuc_typeI_TRD"/>
</dbReference>
<dbReference type="EMBL" id="CP054000">
    <property type="protein sequence ID" value="QKH78993.1"/>
    <property type="molecule type" value="Genomic_DNA"/>
</dbReference>
<accession>A0A7D4JI51</accession>
<evidence type="ECO:0000256" key="2">
    <source>
        <dbReference type="ARBA" id="ARBA00022747"/>
    </source>
</evidence>
<dbReference type="GO" id="GO:0004519">
    <property type="term" value="F:endonuclease activity"/>
    <property type="evidence" value="ECO:0007669"/>
    <property type="project" value="UniProtKB-KW"/>
</dbReference>
<dbReference type="PANTHER" id="PTHR30408:SF12">
    <property type="entry name" value="TYPE I RESTRICTION ENZYME MJAVIII SPECIFICITY SUBUNIT"/>
    <property type="match status" value="1"/>
</dbReference>
<evidence type="ECO:0000259" key="4">
    <source>
        <dbReference type="Pfam" id="PF01420"/>
    </source>
</evidence>
<dbReference type="InterPro" id="IPR044946">
    <property type="entry name" value="Restrct_endonuc_typeI_TRD_sf"/>
</dbReference>
<dbReference type="Proteomes" id="UP000502899">
    <property type="component" value="Chromosome"/>
</dbReference>
<dbReference type="InterPro" id="IPR052021">
    <property type="entry name" value="Type-I_RS_S_subunit"/>
</dbReference>
<keyword evidence="3" id="KW-0238">DNA-binding</keyword>
<dbReference type="CDD" id="cd17512">
    <property type="entry name" value="RMtype1_S_BceB55ORF5615P-TRD2-CR2_like"/>
    <property type="match status" value="1"/>
</dbReference>
<keyword evidence="5" id="KW-0255">Endonuclease</keyword>
<name>A0A7D4JI51_FINMA</name>
<comment type="similarity">
    <text evidence="1">Belongs to the type-I restriction system S methylase family.</text>
</comment>
<reference evidence="5 6" key="1">
    <citation type="submission" date="2020-05" db="EMBL/GenBank/DDBJ databases">
        <title>FDA dAtabase for Regulatory Grade micrObial Sequences (FDA-ARGOS): Supporting development and validation of Infectious Disease Dx tests.</title>
        <authorList>
            <person name="Pederson C."/>
            <person name="Tallon L."/>
            <person name="Sadzewicz L."/>
            <person name="Zhao X."/>
            <person name="Vavikolanu K."/>
            <person name="Mehta A."/>
            <person name="Aluvathingal J."/>
            <person name="Nadendla S."/>
            <person name="Myers T."/>
            <person name="Yan Y."/>
            <person name="Sichtig H."/>
        </authorList>
    </citation>
    <scope>NUCLEOTIDE SEQUENCE [LARGE SCALE GENOMIC DNA]</scope>
    <source>
        <strain evidence="5 6">FDAARGOS_764</strain>
    </source>
</reference>
<dbReference type="PANTHER" id="PTHR30408">
    <property type="entry name" value="TYPE-1 RESTRICTION ENZYME ECOKI SPECIFICITY PROTEIN"/>
    <property type="match status" value="1"/>
</dbReference>
<evidence type="ECO:0000313" key="6">
    <source>
        <dbReference type="Proteomes" id="UP000502899"/>
    </source>
</evidence>
<evidence type="ECO:0000313" key="5">
    <source>
        <dbReference type="EMBL" id="QKH78993.1"/>
    </source>
</evidence>
<dbReference type="SUPFAM" id="SSF116734">
    <property type="entry name" value="DNA methylase specificity domain"/>
    <property type="match status" value="2"/>
</dbReference>